<feature type="compositionally biased region" description="Basic residues" evidence="1">
    <location>
        <begin position="103"/>
        <end position="112"/>
    </location>
</feature>
<reference evidence="2" key="1">
    <citation type="submission" date="2020-07" db="EMBL/GenBank/DDBJ databases">
        <title>The High-quality genome of the commercially important snow crab, Chionoecetes opilio.</title>
        <authorList>
            <person name="Jeong J.-H."/>
            <person name="Ryu S."/>
        </authorList>
    </citation>
    <scope>NUCLEOTIDE SEQUENCE</scope>
    <source>
        <strain evidence="2">MADBK_172401_WGS</strain>
        <tissue evidence="2">Digestive gland</tissue>
    </source>
</reference>
<protein>
    <submittedName>
        <fullName evidence="2">Uncharacterized protein</fullName>
    </submittedName>
</protein>
<feature type="compositionally biased region" description="Polar residues" evidence="1">
    <location>
        <begin position="1"/>
        <end position="18"/>
    </location>
</feature>
<name>A0A8J5CWL6_CHIOP</name>
<comment type="caution">
    <text evidence="2">The sequence shown here is derived from an EMBL/GenBank/DDBJ whole genome shotgun (WGS) entry which is preliminary data.</text>
</comment>
<gene>
    <name evidence="2" type="ORF">GWK47_041886</name>
</gene>
<evidence type="ECO:0000313" key="2">
    <source>
        <dbReference type="EMBL" id="KAG0723814.1"/>
    </source>
</evidence>
<evidence type="ECO:0000256" key="1">
    <source>
        <dbReference type="SAM" id="MobiDB-lite"/>
    </source>
</evidence>
<dbReference type="Proteomes" id="UP000770661">
    <property type="component" value="Unassembled WGS sequence"/>
</dbReference>
<sequence>MAATYTTVRSEGQQLNQSRDNRQLHTGAAGRYARARFRLWRIRGTIERCRPCHGGRRPEGEEEGLARFPDVKHRNPTNQAHELRTEVSQAAGKPPHVRQPWKPTHRSRRPGRQRVVGGGAAGDWTASLQQRPRSIRDRVEALMSPPLKVGGPRSRRSTPGTCFREGLGLRPHNGRAKSPGRLSLEDTTRCTSIGLRDQPCPVAPLTLKVGQPLLVTALVLTIIWEQRTEMWAHRR</sequence>
<proteinExistence type="predicted"/>
<dbReference type="EMBL" id="JACEEZ010007680">
    <property type="protein sequence ID" value="KAG0723814.1"/>
    <property type="molecule type" value="Genomic_DNA"/>
</dbReference>
<dbReference type="AlphaFoldDB" id="A0A8J5CWL6"/>
<feature type="region of interest" description="Disordered" evidence="1">
    <location>
        <begin position="1"/>
        <end position="27"/>
    </location>
</feature>
<evidence type="ECO:0000313" key="3">
    <source>
        <dbReference type="Proteomes" id="UP000770661"/>
    </source>
</evidence>
<feature type="region of interest" description="Disordered" evidence="1">
    <location>
        <begin position="54"/>
        <end position="120"/>
    </location>
</feature>
<keyword evidence="3" id="KW-1185">Reference proteome</keyword>
<organism evidence="2 3">
    <name type="scientific">Chionoecetes opilio</name>
    <name type="common">Atlantic snow crab</name>
    <name type="synonym">Cancer opilio</name>
    <dbReference type="NCBI Taxonomy" id="41210"/>
    <lineage>
        <taxon>Eukaryota</taxon>
        <taxon>Metazoa</taxon>
        <taxon>Ecdysozoa</taxon>
        <taxon>Arthropoda</taxon>
        <taxon>Crustacea</taxon>
        <taxon>Multicrustacea</taxon>
        <taxon>Malacostraca</taxon>
        <taxon>Eumalacostraca</taxon>
        <taxon>Eucarida</taxon>
        <taxon>Decapoda</taxon>
        <taxon>Pleocyemata</taxon>
        <taxon>Brachyura</taxon>
        <taxon>Eubrachyura</taxon>
        <taxon>Majoidea</taxon>
        <taxon>Majidae</taxon>
        <taxon>Chionoecetes</taxon>
    </lineage>
</organism>
<accession>A0A8J5CWL6</accession>